<dbReference type="RefSeq" id="WP_176371320.1">
    <property type="nucleotide sequence ID" value="NZ_JAHQCR010000005.1"/>
</dbReference>
<evidence type="ECO:0000313" key="2">
    <source>
        <dbReference type="Proteomes" id="UP000790580"/>
    </source>
</evidence>
<name>A0ABS6JMV7_9BACI</name>
<gene>
    <name evidence="1" type="ORF">KS407_00375</name>
</gene>
<dbReference type="Proteomes" id="UP000790580">
    <property type="component" value="Unassembled WGS sequence"/>
</dbReference>
<dbReference type="Gene3D" id="3.40.630.30">
    <property type="match status" value="1"/>
</dbReference>
<dbReference type="SUPFAM" id="SSF55729">
    <property type="entry name" value="Acyl-CoA N-acyltransferases (Nat)"/>
    <property type="match status" value="1"/>
</dbReference>
<evidence type="ECO:0008006" key="3">
    <source>
        <dbReference type="Google" id="ProtNLM"/>
    </source>
</evidence>
<dbReference type="EMBL" id="JAHQCR010000005">
    <property type="protein sequence ID" value="MBU9719891.1"/>
    <property type="molecule type" value="Genomic_DNA"/>
</dbReference>
<keyword evidence="2" id="KW-1185">Reference proteome</keyword>
<protein>
    <recommendedName>
        <fullName evidence="3">N-acetyltransferase domain-containing protein</fullName>
    </recommendedName>
</protein>
<organism evidence="1 2">
    <name type="scientific">Evansella alkalicola</name>
    <dbReference type="NCBI Taxonomy" id="745819"/>
    <lineage>
        <taxon>Bacteria</taxon>
        <taxon>Bacillati</taxon>
        <taxon>Bacillota</taxon>
        <taxon>Bacilli</taxon>
        <taxon>Bacillales</taxon>
        <taxon>Bacillaceae</taxon>
        <taxon>Evansella</taxon>
    </lineage>
</organism>
<evidence type="ECO:0000313" key="1">
    <source>
        <dbReference type="EMBL" id="MBU9719891.1"/>
    </source>
</evidence>
<accession>A0ABS6JMV7</accession>
<dbReference type="InterPro" id="IPR016181">
    <property type="entry name" value="Acyl_CoA_acyltransferase"/>
</dbReference>
<sequence length="58" mass="6656">MVRTLGVKVLGIAAMKEMMIFGFGELDLNKMWLRVEVDNKQAIKSYIHKGYVEEGGYF</sequence>
<proteinExistence type="predicted"/>
<reference evidence="1 2" key="1">
    <citation type="submission" date="2021-06" db="EMBL/GenBank/DDBJ databases">
        <title>Bacillus sp. RD4P76, an endophyte from a halophyte.</title>
        <authorList>
            <person name="Sun J.-Q."/>
        </authorList>
    </citation>
    <scope>NUCLEOTIDE SEQUENCE [LARGE SCALE GENOMIC DNA]</scope>
    <source>
        <strain evidence="1 2">JCM 17098</strain>
    </source>
</reference>
<comment type="caution">
    <text evidence="1">The sequence shown here is derived from an EMBL/GenBank/DDBJ whole genome shotgun (WGS) entry which is preliminary data.</text>
</comment>